<dbReference type="GO" id="GO:0016491">
    <property type="term" value="F:oxidoreductase activity"/>
    <property type="evidence" value="ECO:0007669"/>
    <property type="project" value="UniProtKB-KW"/>
</dbReference>
<keyword evidence="7" id="KW-1185">Reference proteome</keyword>
<evidence type="ECO:0000256" key="1">
    <source>
        <dbReference type="ARBA" id="ARBA00022485"/>
    </source>
</evidence>
<sequence length="518" mass="57808">MKRYDVVIYGATAGGVIASIAAARHSLRVLLISNNNHLGGMTTSGLSASDLNLPNSIGGIAREFYHNIFMYYKSKKAWRNESRQDFFERLGNRAYGGKDDQRKMQWVFEPHVACKVFLEMLEAERVDVAFNAPITSYTQVEVKEGKINALSFPDGRRFEADVFIDTDYDGDLSFYSGIESVGGREASKEYDELLAGVFYSAIYGSGKTSISPYINTQPCPGLSTHCPPPGTASPKIQAYGFRLTLSKEKGEKVPFTKPEDYEPKLYEHLLRKIQACSHHAIDDVLCFNSLPNKKVDLNGLDFVGGNHLWVHQSFYEREVSKAEHESYTKGLLYFLSEDERLPLSMRNGMKQWGYAKDEFIDNDNFPPCLYIRASRRMLGDYILTEKNIFGLNKVNDPVAVGSYSIDSHVVDRVISSRGEVIDEGAIYIKVPPYDISYRSMLPPVDSVSNLIVAVALSASYIAYSSLRMEPTFMTIGHAAGTAAALCVSCNKNTHELDYTTLKNTLLKEGQVISIDGMS</sequence>
<evidence type="ECO:0000313" key="7">
    <source>
        <dbReference type="Proteomes" id="UP000219215"/>
    </source>
</evidence>
<name>A0A2C8F8Z5_9BACT</name>
<dbReference type="EMBL" id="LT907975">
    <property type="protein sequence ID" value="SOB58985.1"/>
    <property type="molecule type" value="Genomic_DNA"/>
</dbReference>
<reference evidence="7" key="1">
    <citation type="submission" date="2017-09" db="EMBL/GenBank/DDBJ databases">
        <authorList>
            <person name="Regsiter A."/>
            <person name="William W."/>
        </authorList>
    </citation>
    <scope>NUCLEOTIDE SEQUENCE [LARGE SCALE GENOMIC DNA]</scope>
    <source>
        <strain evidence="7">500-1</strain>
    </source>
</reference>
<dbReference type="AlphaFoldDB" id="A0A2C8F8Z5"/>
<dbReference type="KEGG" id="pprf:DPRO_2081"/>
<dbReference type="GO" id="GO:0051539">
    <property type="term" value="F:4 iron, 4 sulfur cluster binding"/>
    <property type="evidence" value="ECO:0007669"/>
    <property type="project" value="UniProtKB-KW"/>
</dbReference>
<gene>
    <name evidence="6" type="ORF">DPRO_2081</name>
</gene>
<dbReference type="Pfam" id="PF12831">
    <property type="entry name" value="FAD_oxidored"/>
    <property type="match status" value="1"/>
</dbReference>
<dbReference type="Proteomes" id="UP000219215">
    <property type="component" value="Chromosome DPRO"/>
</dbReference>
<dbReference type="PANTHER" id="PTHR43498:SF1">
    <property type="entry name" value="COB--COM HETERODISULFIDE REDUCTASE IRON-SULFUR SUBUNIT A"/>
    <property type="match status" value="1"/>
</dbReference>
<dbReference type="RefSeq" id="WP_097011931.1">
    <property type="nucleotide sequence ID" value="NZ_LT907975.1"/>
</dbReference>
<evidence type="ECO:0000256" key="5">
    <source>
        <dbReference type="ARBA" id="ARBA00023014"/>
    </source>
</evidence>
<dbReference type="PANTHER" id="PTHR43498">
    <property type="entry name" value="FERREDOXIN:COB-COM HETERODISULFIDE REDUCTASE SUBUNIT A"/>
    <property type="match status" value="1"/>
</dbReference>
<keyword evidence="2" id="KW-0479">Metal-binding</keyword>
<dbReference type="InterPro" id="IPR039650">
    <property type="entry name" value="HdrA-like"/>
</dbReference>
<keyword evidence="1" id="KW-0004">4Fe-4S</keyword>
<organism evidence="6 7">
    <name type="scientific">Pseudodesulfovibrio profundus</name>
    <dbReference type="NCBI Taxonomy" id="57320"/>
    <lineage>
        <taxon>Bacteria</taxon>
        <taxon>Pseudomonadati</taxon>
        <taxon>Thermodesulfobacteriota</taxon>
        <taxon>Desulfovibrionia</taxon>
        <taxon>Desulfovibrionales</taxon>
        <taxon>Desulfovibrionaceae</taxon>
    </lineage>
</organism>
<proteinExistence type="predicted"/>
<dbReference type="InterPro" id="IPR036188">
    <property type="entry name" value="FAD/NAD-bd_sf"/>
</dbReference>
<evidence type="ECO:0000313" key="6">
    <source>
        <dbReference type="EMBL" id="SOB58985.1"/>
    </source>
</evidence>
<dbReference type="SUPFAM" id="SSF51905">
    <property type="entry name" value="FAD/NAD(P)-binding domain"/>
    <property type="match status" value="1"/>
</dbReference>
<keyword evidence="3" id="KW-0560">Oxidoreductase</keyword>
<dbReference type="GO" id="GO:0046872">
    <property type="term" value="F:metal ion binding"/>
    <property type="evidence" value="ECO:0007669"/>
    <property type="project" value="UniProtKB-KW"/>
</dbReference>
<accession>A0A2C8F8Z5</accession>
<evidence type="ECO:0000256" key="3">
    <source>
        <dbReference type="ARBA" id="ARBA00023002"/>
    </source>
</evidence>
<evidence type="ECO:0000256" key="2">
    <source>
        <dbReference type="ARBA" id="ARBA00022723"/>
    </source>
</evidence>
<keyword evidence="4" id="KW-0408">Iron</keyword>
<protein>
    <submittedName>
        <fullName evidence="6">FAD dependent oxidoreductase</fullName>
    </submittedName>
</protein>
<evidence type="ECO:0000256" key="4">
    <source>
        <dbReference type="ARBA" id="ARBA00023004"/>
    </source>
</evidence>
<dbReference type="OrthoDB" id="5287468at2"/>
<keyword evidence="5" id="KW-0411">Iron-sulfur</keyword>
<dbReference type="Gene3D" id="3.50.50.60">
    <property type="entry name" value="FAD/NAD(P)-binding domain"/>
    <property type="match status" value="1"/>
</dbReference>